<dbReference type="GO" id="GO:0008794">
    <property type="term" value="F:arsenate reductase (glutaredoxin) activity"/>
    <property type="evidence" value="ECO:0007669"/>
    <property type="project" value="InterPro"/>
</dbReference>
<dbReference type="PROSITE" id="PS51353">
    <property type="entry name" value="ARSC"/>
    <property type="match status" value="1"/>
</dbReference>
<dbReference type="CDD" id="cd03034">
    <property type="entry name" value="ArsC_ArsC"/>
    <property type="match status" value="1"/>
</dbReference>
<evidence type="ECO:0000256" key="2">
    <source>
        <dbReference type="ARBA" id="ARBA00023002"/>
    </source>
</evidence>
<dbReference type="OrthoDB" id="9808142at2"/>
<evidence type="ECO:0000313" key="5">
    <source>
        <dbReference type="Proteomes" id="UP000198569"/>
    </source>
</evidence>
<sequence length="113" mass="13171">MIQIYHNPRCGKSRNCLAFLDDSGQDYEIIKYLEQPPTYNELVSLLKKLNMKPLELVRQKEKIWIENFKNQIITDDEIIKAMVSNPILIERPIVIKGDKAIIGRELDKVAVFI</sequence>
<dbReference type="InterPro" id="IPR006659">
    <property type="entry name" value="Arsenate_reductase"/>
</dbReference>
<organism evidence="4 5">
    <name type="scientific">Flavobacterium degerlachei</name>
    <dbReference type="NCBI Taxonomy" id="229203"/>
    <lineage>
        <taxon>Bacteria</taxon>
        <taxon>Pseudomonadati</taxon>
        <taxon>Bacteroidota</taxon>
        <taxon>Flavobacteriia</taxon>
        <taxon>Flavobacteriales</taxon>
        <taxon>Flavobacteriaceae</taxon>
        <taxon>Flavobacterium</taxon>
    </lineage>
</organism>
<evidence type="ECO:0000313" key="4">
    <source>
        <dbReference type="EMBL" id="SDW29469.1"/>
    </source>
</evidence>
<dbReference type="SUPFAM" id="SSF52833">
    <property type="entry name" value="Thioredoxin-like"/>
    <property type="match status" value="1"/>
</dbReference>
<dbReference type="EMBL" id="FNMV01000002">
    <property type="protein sequence ID" value="SDW29469.1"/>
    <property type="molecule type" value="Genomic_DNA"/>
</dbReference>
<evidence type="ECO:0000256" key="3">
    <source>
        <dbReference type="PROSITE-ProRule" id="PRU01282"/>
    </source>
</evidence>
<dbReference type="AlphaFoldDB" id="A0A1H2SER9"/>
<gene>
    <name evidence="4" type="ORF">SAMN05444338_10248</name>
</gene>
<dbReference type="InterPro" id="IPR036249">
    <property type="entry name" value="Thioredoxin-like_sf"/>
</dbReference>
<accession>A0A1H2SER9</accession>
<dbReference type="STRING" id="229203.SAMN05444338_10248"/>
<dbReference type="Pfam" id="PF03960">
    <property type="entry name" value="ArsC"/>
    <property type="match status" value="1"/>
</dbReference>
<keyword evidence="5" id="KW-1185">Reference proteome</keyword>
<dbReference type="NCBIfam" id="TIGR00014">
    <property type="entry name" value="arsC"/>
    <property type="match status" value="1"/>
</dbReference>
<dbReference type="PANTHER" id="PTHR30041">
    <property type="entry name" value="ARSENATE REDUCTASE"/>
    <property type="match status" value="1"/>
</dbReference>
<dbReference type="InterPro" id="IPR006660">
    <property type="entry name" value="Arsenate_reductase-like"/>
</dbReference>
<reference evidence="5" key="1">
    <citation type="submission" date="2016-10" db="EMBL/GenBank/DDBJ databases">
        <authorList>
            <person name="Varghese N."/>
            <person name="Submissions S."/>
        </authorList>
    </citation>
    <scope>NUCLEOTIDE SEQUENCE [LARGE SCALE GENOMIC DNA]</scope>
    <source>
        <strain evidence="5">DSM 15718</strain>
    </source>
</reference>
<dbReference type="Proteomes" id="UP000198569">
    <property type="component" value="Unassembled WGS sequence"/>
</dbReference>
<evidence type="ECO:0000256" key="1">
    <source>
        <dbReference type="ARBA" id="ARBA00007198"/>
    </source>
</evidence>
<name>A0A1H2SER9_9FLAO</name>
<dbReference type="RefSeq" id="WP_091429743.1">
    <property type="nucleotide sequence ID" value="NZ_FNMV01000002.1"/>
</dbReference>
<proteinExistence type="inferred from homology"/>
<keyword evidence="2" id="KW-0560">Oxidoreductase</keyword>
<protein>
    <submittedName>
        <fullName evidence="4">Arsenate reductase</fullName>
    </submittedName>
</protein>
<comment type="similarity">
    <text evidence="1 3">Belongs to the ArsC family.</text>
</comment>
<dbReference type="Gene3D" id="3.40.30.10">
    <property type="entry name" value="Glutaredoxin"/>
    <property type="match status" value="1"/>
</dbReference>
<dbReference type="PANTHER" id="PTHR30041:SF4">
    <property type="entry name" value="ARSENATE REDUCTASE"/>
    <property type="match status" value="1"/>
</dbReference>